<dbReference type="GO" id="GO:0001561">
    <property type="term" value="P:fatty acid alpha-oxidation"/>
    <property type="evidence" value="ECO:0007669"/>
    <property type="project" value="InterPro"/>
</dbReference>
<protein>
    <submittedName>
        <fullName evidence="1">Ectoine hydroxylase-related dioxygenase, phytanoyl-CoA dioxygenase (PhyH) family</fullName>
    </submittedName>
</protein>
<evidence type="ECO:0000313" key="2">
    <source>
        <dbReference type="Proteomes" id="UP000192330"/>
    </source>
</evidence>
<dbReference type="STRING" id="1387277.SAMN06295998_12510"/>
<gene>
    <name evidence="1" type="ORF">SAMN06295998_12510</name>
</gene>
<dbReference type="OrthoDB" id="3562306at2"/>
<dbReference type="GO" id="GO:0048244">
    <property type="term" value="F:phytanoyl-CoA dioxygenase activity"/>
    <property type="evidence" value="ECO:0007669"/>
    <property type="project" value="InterPro"/>
</dbReference>
<dbReference type="PANTHER" id="PTHR21308:SF8">
    <property type="entry name" value="PHYTANOYL-COA DIOXYGENASE FAMILY PROTEIN (AFU_ORTHOLOGUE AFUA_2G09620)"/>
    <property type="match status" value="1"/>
</dbReference>
<keyword evidence="2" id="KW-1185">Reference proteome</keyword>
<keyword evidence="1" id="KW-0560">Oxidoreductase</keyword>
<name>A0A1W2E9L1_9RHOB</name>
<proteinExistence type="predicted"/>
<dbReference type="Proteomes" id="UP000192330">
    <property type="component" value="Unassembled WGS sequence"/>
</dbReference>
<dbReference type="AlphaFoldDB" id="A0A1W2E9L1"/>
<dbReference type="EMBL" id="FWYD01000025">
    <property type="protein sequence ID" value="SMD06444.1"/>
    <property type="molecule type" value="Genomic_DNA"/>
</dbReference>
<dbReference type="PANTHER" id="PTHR21308">
    <property type="entry name" value="PHYTANOYL-COA ALPHA-HYDROXYLASE"/>
    <property type="match status" value="1"/>
</dbReference>
<accession>A0A1W2E9L1</accession>
<dbReference type="Pfam" id="PF05721">
    <property type="entry name" value="PhyH"/>
    <property type="match status" value="1"/>
</dbReference>
<dbReference type="Gene3D" id="2.60.120.620">
    <property type="entry name" value="q2cbj1_9rhob like domain"/>
    <property type="match status" value="1"/>
</dbReference>
<dbReference type="SUPFAM" id="SSF51197">
    <property type="entry name" value="Clavaminate synthase-like"/>
    <property type="match status" value="1"/>
</dbReference>
<dbReference type="InterPro" id="IPR047128">
    <property type="entry name" value="PhyH"/>
</dbReference>
<keyword evidence="1" id="KW-0223">Dioxygenase</keyword>
<dbReference type="RefSeq" id="WP_084354598.1">
    <property type="nucleotide sequence ID" value="NZ_FWYD01000025.1"/>
</dbReference>
<sequence>MKDEAQPLSDDRRRKVWINRTDGELDDLVRLCDRETRLEDWPHAQATEQNVLIYDAAKAAETRGEERLALMAEWATAFRTGPGVIVLRGAIPNAAVMDRATEVFSAIIAEEKDASARGDYFITAGSNDRVWNSLQKHCLADPKNFADYFSYSAIDMACRAWLGPGYQMTAQCFRVNPGGKAQDAHRDYHLGFMTPERQEAYPAHVQELSPMLTLQGGVAHIDMPLETGPTLYLPYSQMYFEGYLAFERPEFQDYFQSARSQLPMNKGDAIFFNPAVMHCAGANVTEDRFRLVNLLQVSSAMGRPMEAIDRTRMITALFPVLSGGGWSEDALERIISASAEGYAFPTNLDTDPAVGGMSPRTHADLMRDALADGTTPAAFTALIDTLDARRRG</sequence>
<reference evidence="1 2" key="1">
    <citation type="submission" date="2017-04" db="EMBL/GenBank/DDBJ databases">
        <authorList>
            <person name="Afonso C.L."/>
            <person name="Miller P.J."/>
            <person name="Scott M.A."/>
            <person name="Spackman E."/>
            <person name="Goraichik I."/>
            <person name="Dimitrov K.M."/>
            <person name="Suarez D.L."/>
            <person name="Swayne D.E."/>
        </authorList>
    </citation>
    <scope>NUCLEOTIDE SEQUENCE [LARGE SCALE GENOMIC DNA]</scope>
    <source>
        <strain evidence="1 2">CGMCC 1.12644</strain>
    </source>
</reference>
<dbReference type="InterPro" id="IPR008775">
    <property type="entry name" value="Phytyl_CoA_dOase-like"/>
</dbReference>
<organism evidence="1 2">
    <name type="scientific">Primorskyibacter flagellatus</name>
    <dbReference type="NCBI Taxonomy" id="1387277"/>
    <lineage>
        <taxon>Bacteria</taxon>
        <taxon>Pseudomonadati</taxon>
        <taxon>Pseudomonadota</taxon>
        <taxon>Alphaproteobacteria</taxon>
        <taxon>Rhodobacterales</taxon>
        <taxon>Roseobacteraceae</taxon>
        <taxon>Primorskyibacter</taxon>
    </lineage>
</organism>
<evidence type="ECO:0000313" key="1">
    <source>
        <dbReference type="EMBL" id="SMD06444.1"/>
    </source>
</evidence>